<dbReference type="OrthoDB" id="10667558at2759"/>
<evidence type="ECO:0000256" key="2">
    <source>
        <dbReference type="SAM" id="Phobius"/>
    </source>
</evidence>
<keyword evidence="2" id="KW-0472">Membrane</keyword>
<protein>
    <submittedName>
        <fullName evidence="3">Uncharacterized protein</fullName>
    </submittedName>
</protein>
<accession>A0A8H7D166</accession>
<keyword evidence="2" id="KW-0812">Transmembrane</keyword>
<evidence type="ECO:0000313" key="4">
    <source>
        <dbReference type="Proteomes" id="UP000623467"/>
    </source>
</evidence>
<evidence type="ECO:0000256" key="1">
    <source>
        <dbReference type="SAM" id="MobiDB-lite"/>
    </source>
</evidence>
<keyword evidence="4" id="KW-1185">Reference proteome</keyword>
<sequence length="266" mass="29056">MAESELVTPTPEISITPAAALEHYPLASEEPEDAAVSDLESPAPATSESALTTPQLPAAVSALEDHAPVTPLERLASVWRWVLLYPGYILGYIFVLVFTLMPLSAGRELLLYRSLLAILLLVLLPARASPGTPERLVPFVYLSNCVYMFLIWFLSWYSAQWSTPAGGSVVEFLVVLVRMAGGGIGATVFFTCIELRGVDPQDMALFGQVVFAYRRFFHRRVRPTLQLTSCVVFGKCALRVDDETKAETETGDAEGAPEAFVIWVAG</sequence>
<feature type="transmembrane region" description="Helical" evidence="2">
    <location>
        <begin position="82"/>
        <end position="103"/>
    </location>
</feature>
<dbReference type="AlphaFoldDB" id="A0A8H7D166"/>
<feature type="transmembrane region" description="Helical" evidence="2">
    <location>
        <begin position="109"/>
        <end position="126"/>
    </location>
</feature>
<keyword evidence="2" id="KW-1133">Transmembrane helix</keyword>
<feature type="region of interest" description="Disordered" evidence="1">
    <location>
        <begin position="28"/>
        <end position="50"/>
    </location>
</feature>
<reference evidence="3" key="1">
    <citation type="submission" date="2020-05" db="EMBL/GenBank/DDBJ databases">
        <title>Mycena genomes resolve the evolution of fungal bioluminescence.</title>
        <authorList>
            <person name="Tsai I.J."/>
        </authorList>
    </citation>
    <scope>NUCLEOTIDE SEQUENCE</scope>
    <source>
        <strain evidence="3">160909Yilan</strain>
    </source>
</reference>
<name>A0A8H7D166_9AGAR</name>
<dbReference type="EMBL" id="JACAZH010000011">
    <property type="protein sequence ID" value="KAF7355632.1"/>
    <property type="molecule type" value="Genomic_DNA"/>
</dbReference>
<feature type="transmembrane region" description="Helical" evidence="2">
    <location>
        <begin position="138"/>
        <end position="157"/>
    </location>
</feature>
<dbReference type="Proteomes" id="UP000623467">
    <property type="component" value="Unassembled WGS sequence"/>
</dbReference>
<feature type="transmembrane region" description="Helical" evidence="2">
    <location>
        <begin position="169"/>
        <end position="193"/>
    </location>
</feature>
<evidence type="ECO:0000313" key="3">
    <source>
        <dbReference type="EMBL" id="KAF7355632.1"/>
    </source>
</evidence>
<comment type="caution">
    <text evidence="3">The sequence shown here is derived from an EMBL/GenBank/DDBJ whole genome shotgun (WGS) entry which is preliminary data.</text>
</comment>
<organism evidence="3 4">
    <name type="scientific">Mycena sanguinolenta</name>
    <dbReference type="NCBI Taxonomy" id="230812"/>
    <lineage>
        <taxon>Eukaryota</taxon>
        <taxon>Fungi</taxon>
        <taxon>Dikarya</taxon>
        <taxon>Basidiomycota</taxon>
        <taxon>Agaricomycotina</taxon>
        <taxon>Agaricomycetes</taxon>
        <taxon>Agaricomycetidae</taxon>
        <taxon>Agaricales</taxon>
        <taxon>Marasmiineae</taxon>
        <taxon>Mycenaceae</taxon>
        <taxon>Mycena</taxon>
    </lineage>
</organism>
<proteinExistence type="predicted"/>
<gene>
    <name evidence="3" type="ORF">MSAN_01480600</name>
</gene>